<evidence type="ECO:0000256" key="1">
    <source>
        <dbReference type="ARBA" id="ARBA00022795"/>
    </source>
</evidence>
<keyword evidence="1" id="KW-1005">Bacterial flagellum biogenesis</keyword>
<evidence type="ECO:0000313" key="2">
    <source>
        <dbReference type="EMBL" id="MDC4240950.1"/>
    </source>
</evidence>
<dbReference type="InterPro" id="IPR007809">
    <property type="entry name" value="FlgN-like"/>
</dbReference>
<sequence>MINNLRDILYDEEKELKELLILLDKQYKLIIAKDIFGMESIVEDIKQKNKDVAEIEVSRRRLLGNQSIKEVILNSKDEELENEYRRIQNLLNEMILQKDTNDLLIKQQLSFTNKLLNLINPKRDIPTYNSYGSIKR</sequence>
<evidence type="ECO:0000313" key="3">
    <source>
        <dbReference type="Proteomes" id="UP001141183"/>
    </source>
</evidence>
<dbReference type="SUPFAM" id="SSF140566">
    <property type="entry name" value="FlgN-like"/>
    <property type="match status" value="1"/>
</dbReference>
<keyword evidence="3" id="KW-1185">Reference proteome</keyword>
<dbReference type="InterPro" id="IPR036679">
    <property type="entry name" value="FlgN-like_sf"/>
</dbReference>
<proteinExistence type="predicted"/>
<organism evidence="2 3">
    <name type="scientific">Clostridium tertium</name>
    <dbReference type="NCBI Taxonomy" id="1559"/>
    <lineage>
        <taxon>Bacteria</taxon>
        <taxon>Bacillati</taxon>
        <taxon>Bacillota</taxon>
        <taxon>Clostridia</taxon>
        <taxon>Eubacteriales</taxon>
        <taxon>Clostridiaceae</taxon>
        <taxon>Clostridium</taxon>
    </lineage>
</organism>
<dbReference type="AlphaFoldDB" id="A0A9X4B0P6"/>
<accession>A0A9X4B0P6</accession>
<dbReference type="Proteomes" id="UP001141183">
    <property type="component" value="Unassembled WGS sequence"/>
</dbReference>
<reference evidence="2" key="1">
    <citation type="submission" date="2022-05" db="EMBL/GenBank/DDBJ databases">
        <title>Draft genome sequence of Clostridium tertium strain CP3 isolated from Peru.</title>
        <authorList>
            <person name="Hurtado R."/>
            <person name="Lima L."/>
            <person name="Sousa T."/>
            <person name="Jaiswal A.K."/>
            <person name="Tiwari S."/>
            <person name="Maturrano L."/>
            <person name="Brenig B."/>
            <person name="Azevedo V."/>
        </authorList>
    </citation>
    <scope>NUCLEOTIDE SEQUENCE</scope>
    <source>
        <strain evidence="2">CP3</strain>
    </source>
</reference>
<dbReference type="EMBL" id="JAMRYU010000012">
    <property type="protein sequence ID" value="MDC4240950.1"/>
    <property type="molecule type" value="Genomic_DNA"/>
</dbReference>
<dbReference type="Pfam" id="PF05130">
    <property type="entry name" value="FlgN"/>
    <property type="match status" value="1"/>
</dbReference>
<dbReference type="Gene3D" id="1.20.58.300">
    <property type="entry name" value="FlgN-like"/>
    <property type="match status" value="1"/>
</dbReference>
<gene>
    <name evidence="2" type="ORF">NE398_12355</name>
</gene>
<keyword evidence="2" id="KW-0966">Cell projection</keyword>
<name>A0A9X4B0P6_9CLOT</name>
<protein>
    <submittedName>
        <fullName evidence="2">Flagellar protein FlgN</fullName>
    </submittedName>
</protein>
<keyword evidence="2" id="KW-0969">Cilium</keyword>
<comment type="caution">
    <text evidence="2">The sequence shown here is derived from an EMBL/GenBank/DDBJ whole genome shotgun (WGS) entry which is preliminary data.</text>
</comment>
<dbReference type="GO" id="GO:0044780">
    <property type="term" value="P:bacterial-type flagellum assembly"/>
    <property type="evidence" value="ECO:0007669"/>
    <property type="project" value="InterPro"/>
</dbReference>
<keyword evidence="2" id="KW-0282">Flagellum</keyword>
<dbReference type="RefSeq" id="WP_008678021.1">
    <property type="nucleotide sequence ID" value="NZ_CABKOG010000003.1"/>
</dbReference>